<organism evidence="5 7">
    <name type="scientific">Rubrobacter radiotolerans</name>
    <name type="common">Arthrobacter radiotolerans</name>
    <dbReference type="NCBI Taxonomy" id="42256"/>
    <lineage>
        <taxon>Bacteria</taxon>
        <taxon>Bacillati</taxon>
        <taxon>Actinomycetota</taxon>
        <taxon>Rubrobacteria</taxon>
        <taxon>Rubrobacterales</taxon>
        <taxon>Rubrobacteraceae</taxon>
        <taxon>Rubrobacter</taxon>
    </lineage>
</organism>
<reference evidence="6" key="2">
    <citation type="submission" date="2023-11" db="EMBL/GenBank/DDBJ databases">
        <title>MicrobeMod: A computational toolkit for identifying prokaryotic methylation and restriction-modification with nanopore sequencing.</title>
        <authorList>
            <person name="Crits-Christoph A."/>
            <person name="Kang S.C."/>
            <person name="Lee H."/>
            <person name="Ostrov N."/>
        </authorList>
    </citation>
    <scope>NUCLEOTIDE SEQUENCE</scope>
    <source>
        <strain evidence="6">ATCC 51242</strain>
    </source>
</reference>
<sequence length="296" mass="32639">MFLRIDKLQIDLPRPGSADPNSAAVVQEMMGGKFGEMSTLMNYTYQSFNFRGKSKIRPYYDLVANIAAEEMGHIELVANTVNLLLDKTVESSDGTGSNPLGMGLGGPYPDHFMNTGLGTMAAGSGGAPWSGDYVFSTGNLKLDLLHNFFLESGARMGKIRTYEMTDNETARTMIGYLIVRGGVHQEAYAKALSDISGVDVTKLLPVPDIDNKHFPHAKKFMDQGYHRFLYKFSPKDYNQIGEIWNGKQAETGEPREVVDDLPEGGPVPDLTEVPEMFAPNIDPADVEELGKRFLKD</sequence>
<dbReference type="Gene3D" id="1.20.1260.10">
    <property type="match status" value="1"/>
</dbReference>
<dbReference type="InterPro" id="IPR039377">
    <property type="entry name" value="Mn_catalase_dom"/>
</dbReference>
<dbReference type="HOGENOM" id="CLU_057467_1_0_11"/>
<proteinExistence type="inferred from homology"/>
<dbReference type="OrthoDB" id="8334870at2"/>
<dbReference type="EMBL" id="JAWXXX010000001">
    <property type="protein sequence ID" value="MDX5894871.1"/>
    <property type="molecule type" value="Genomic_DNA"/>
</dbReference>
<dbReference type="EMBL" id="CP007514">
    <property type="protein sequence ID" value="AHY47467.1"/>
    <property type="molecule type" value="Genomic_DNA"/>
</dbReference>
<evidence type="ECO:0000313" key="6">
    <source>
        <dbReference type="EMBL" id="MDX5894871.1"/>
    </source>
</evidence>
<dbReference type="Pfam" id="PF05067">
    <property type="entry name" value="Mn_catalase"/>
    <property type="match status" value="1"/>
</dbReference>
<evidence type="ECO:0000256" key="2">
    <source>
        <dbReference type="PIRSR" id="PIRSR607760-1"/>
    </source>
</evidence>
<comment type="cofactor">
    <cofactor evidence="2">
        <name>Mn(2+)</name>
        <dbReference type="ChEBI" id="CHEBI:29035"/>
    </cofactor>
    <text evidence="2">Binds 2 manganese ions per subunit.</text>
</comment>
<feature type="binding site" evidence="2">
    <location>
        <position position="70"/>
    </location>
    <ligand>
        <name>Mn(2+)</name>
        <dbReference type="ChEBI" id="CHEBI:29035"/>
        <label>1</label>
    </ligand>
</feature>
<dbReference type="KEGG" id="rrd:RradSPS_2184"/>
<dbReference type="AlphaFoldDB" id="A0A023X4S6"/>
<feature type="binding site" evidence="2">
    <location>
        <position position="151"/>
    </location>
    <ligand>
        <name>Mn(2+)</name>
        <dbReference type="ChEBI" id="CHEBI:29035"/>
        <label>1</label>
    </ligand>
</feature>
<dbReference type="InterPro" id="IPR009078">
    <property type="entry name" value="Ferritin-like_SF"/>
</dbReference>
<feature type="binding site" evidence="3">
    <location>
        <position position="61"/>
    </location>
    <ligand>
        <name>Ca(2+)</name>
        <dbReference type="ChEBI" id="CHEBI:29108"/>
    </ligand>
</feature>
<name>A0A023X4S6_RUBRA</name>
<dbReference type="GO" id="GO:0046872">
    <property type="term" value="F:metal ion binding"/>
    <property type="evidence" value="ECO:0007669"/>
    <property type="project" value="UniProtKB-KW"/>
</dbReference>
<evidence type="ECO:0000256" key="4">
    <source>
        <dbReference type="SAM" id="MobiDB-lite"/>
    </source>
</evidence>
<accession>A0A023X4S6</accession>
<evidence type="ECO:0000313" key="5">
    <source>
        <dbReference type="EMBL" id="AHY47467.1"/>
    </source>
</evidence>
<feature type="binding site" evidence="3">
    <location>
        <position position="233"/>
    </location>
    <ligand>
        <name>Ca(2+)</name>
        <dbReference type="ChEBI" id="CHEBI:29108"/>
    </ligand>
</feature>
<dbReference type="STRING" id="42256.RradSPS_2184"/>
<dbReference type="eggNOG" id="COG3546">
    <property type="taxonomic scope" value="Bacteria"/>
</dbReference>
<comment type="similarity">
    <text evidence="1">Belongs to the manganese catalase family.</text>
</comment>
<comment type="cofactor">
    <cofactor evidence="3">
        <name>Ca(2+)</name>
        <dbReference type="ChEBI" id="CHEBI:29108"/>
    </cofactor>
    <text evidence="3">Binds 1 Ca(2+) ion per subunit.</text>
</comment>
<dbReference type="CDD" id="cd01051">
    <property type="entry name" value="Mn_catalase"/>
    <property type="match status" value="1"/>
</dbReference>
<keyword evidence="2" id="KW-0464">Manganese</keyword>
<feature type="binding site" evidence="2">
    <location>
        <position position="73"/>
    </location>
    <ligand>
        <name>Mn(2+)</name>
        <dbReference type="ChEBI" id="CHEBI:29035"/>
        <label>1</label>
    </ligand>
</feature>
<dbReference type="PATRIC" id="fig|42256.3.peg.2223"/>
<evidence type="ECO:0000256" key="1">
    <source>
        <dbReference type="ARBA" id="ARBA00007644"/>
    </source>
</evidence>
<feature type="region of interest" description="Disordered" evidence="4">
    <location>
        <begin position="248"/>
        <end position="274"/>
    </location>
</feature>
<protein>
    <submittedName>
        <fullName evidence="6">Manganese catalase family protein</fullName>
    </submittedName>
    <submittedName>
        <fullName evidence="5">Mn-containing catalase</fullName>
    </submittedName>
</protein>
<keyword evidence="7" id="KW-1185">Reference proteome</keyword>
<dbReference type="Proteomes" id="UP000025229">
    <property type="component" value="Chromosome"/>
</dbReference>
<gene>
    <name evidence="5" type="ORF">RradSPS_2184</name>
    <name evidence="6" type="ORF">SIL72_12655</name>
</gene>
<evidence type="ECO:0000256" key="3">
    <source>
        <dbReference type="PIRSR" id="PIRSR607760-2"/>
    </source>
</evidence>
<feature type="binding site" evidence="2">
    <location>
        <position position="184"/>
    </location>
    <ligand>
        <name>Mn(2+)</name>
        <dbReference type="ChEBI" id="CHEBI:29035"/>
        <label>1</label>
    </ligand>
</feature>
<dbReference type="SUPFAM" id="SSF47240">
    <property type="entry name" value="Ferritin-like"/>
    <property type="match status" value="1"/>
</dbReference>
<dbReference type="InterPro" id="IPR007760">
    <property type="entry name" value="Mn_catalase"/>
</dbReference>
<evidence type="ECO:0000313" key="7">
    <source>
        <dbReference type="Proteomes" id="UP000025229"/>
    </source>
</evidence>
<feature type="binding site" evidence="2">
    <location>
        <position position="36"/>
    </location>
    <ligand>
        <name>Mn(2+)</name>
        <dbReference type="ChEBI" id="CHEBI:29035"/>
        <label>1</label>
    </ligand>
</feature>
<keyword evidence="2" id="KW-0479">Metal-binding</keyword>
<dbReference type="RefSeq" id="WP_038682668.1">
    <property type="nucleotide sequence ID" value="NZ_CP007514.1"/>
</dbReference>
<dbReference type="InterPro" id="IPR012347">
    <property type="entry name" value="Ferritin-like"/>
</dbReference>
<dbReference type="Proteomes" id="UP001281130">
    <property type="component" value="Unassembled WGS sequence"/>
</dbReference>
<reference evidence="5 7" key="1">
    <citation type="submission" date="2014-03" db="EMBL/GenBank/DDBJ databases">
        <title>Complete genome sequence of the Radio-Resistant Rubrobacter radiotolerans RSPS-4.</title>
        <authorList>
            <person name="Egas C.C."/>
            <person name="Barroso C.C."/>
            <person name="Froufe H.J.C."/>
            <person name="Pacheco J.J."/>
            <person name="Albuquerque L.L."/>
            <person name="da Costa M.M.S."/>
        </authorList>
    </citation>
    <scope>NUCLEOTIDE SEQUENCE [LARGE SCALE GENOMIC DNA]</scope>
    <source>
        <strain evidence="5 7">RSPS-4</strain>
    </source>
</reference>
<keyword evidence="3" id="KW-0106">Calcium</keyword>